<dbReference type="Pfam" id="PF12292">
    <property type="entry name" value="DUF3624"/>
    <property type="match status" value="1"/>
</dbReference>
<accession>A0ABW4XLQ5</accession>
<evidence type="ECO:0000256" key="1">
    <source>
        <dbReference type="SAM" id="Phobius"/>
    </source>
</evidence>
<keyword evidence="1" id="KW-1133">Transmembrane helix</keyword>
<protein>
    <submittedName>
        <fullName evidence="2">DUF3624 family protein</fullName>
    </submittedName>
</protein>
<gene>
    <name evidence="2" type="ORF">ACFSJ3_08590</name>
</gene>
<evidence type="ECO:0000313" key="3">
    <source>
        <dbReference type="Proteomes" id="UP001597380"/>
    </source>
</evidence>
<proteinExistence type="predicted"/>
<sequence length="92" mass="10134">MKSTRPCRYCENALMVKLGRCQACMVKSALFALVCLIALTVTPTSQQILWLTWCAGAFGFGALLLLHLLFALAYRLRGDKSTSDAGEPKQNH</sequence>
<keyword evidence="1" id="KW-0812">Transmembrane</keyword>
<dbReference type="RefSeq" id="WP_345340986.1">
    <property type="nucleotide sequence ID" value="NZ_BAABLI010000017.1"/>
</dbReference>
<dbReference type="Proteomes" id="UP001597380">
    <property type="component" value="Unassembled WGS sequence"/>
</dbReference>
<reference evidence="3" key="1">
    <citation type="journal article" date="2019" name="Int. J. Syst. Evol. Microbiol.">
        <title>The Global Catalogue of Microorganisms (GCM) 10K type strain sequencing project: providing services to taxonomists for standard genome sequencing and annotation.</title>
        <authorList>
            <consortium name="The Broad Institute Genomics Platform"/>
            <consortium name="The Broad Institute Genome Sequencing Center for Infectious Disease"/>
            <person name="Wu L."/>
            <person name="Ma J."/>
        </authorList>
    </citation>
    <scope>NUCLEOTIDE SEQUENCE [LARGE SCALE GENOMIC DNA]</scope>
    <source>
        <strain evidence="3">CGMCC 1.10992</strain>
    </source>
</reference>
<keyword evidence="3" id="KW-1185">Reference proteome</keyword>
<comment type="caution">
    <text evidence="2">The sequence shown here is derived from an EMBL/GenBank/DDBJ whole genome shotgun (WGS) entry which is preliminary data.</text>
</comment>
<feature type="transmembrane region" description="Helical" evidence="1">
    <location>
        <begin position="48"/>
        <end position="74"/>
    </location>
</feature>
<evidence type="ECO:0000313" key="2">
    <source>
        <dbReference type="EMBL" id="MFD2096039.1"/>
    </source>
</evidence>
<dbReference type="EMBL" id="JBHUHT010000011">
    <property type="protein sequence ID" value="MFD2096039.1"/>
    <property type="molecule type" value="Genomic_DNA"/>
</dbReference>
<organism evidence="2 3">
    <name type="scientific">Corallincola platygyrae</name>
    <dbReference type="NCBI Taxonomy" id="1193278"/>
    <lineage>
        <taxon>Bacteria</taxon>
        <taxon>Pseudomonadati</taxon>
        <taxon>Pseudomonadota</taxon>
        <taxon>Gammaproteobacteria</taxon>
        <taxon>Alteromonadales</taxon>
        <taxon>Psychromonadaceae</taxon>
        <taxon>Corallincola</taxon>
    </lineage>
</organism>
<dbReference type="InterPro" id="IPR022072">
    <property type="entry name" value="DUF3624"/>
</dbReference>
<feature type="transmembrane region" description="Helical" evidence="1">
    <location>
        <begin position="21"/>
        <end position="42"/>
    </location>
</feature>
<name>A0ABW4XLQ5_9GAMM</name>
<keyword evidence="1" id="KW-0472">Membrane</keyword>